<accession>A0A5C8EML3</accession>
<evidence type="ECO:0000313" key="3">
    <source>
        <dbReference type="Proteomes" id="UP000322307"/>
    </source>
</evidence>
<proteinExistence type="predicted"/>
<name>A0A5C8EML3_9SPIR</name>
<dbReference type="AlphaFoldDB" id="A0A5C8EML3"/>
<dbReference type="Proteomes" id="UP000322307">
    <property type="component" value="Unassembled WGS sequence"/>
</dbReference>
<evidence type="ECO:0000313" key="1">
    <source>
        <dbReference type="EMBL" id="TXJ39219.1"/>
    </source>
</evidence>
<gene>
    <name evidence="1" type="ORF">EPJ78_00830</name>
    <name evidence="2" type="ORF">EPJ84_00740</name>
</gene>
<dbReference type="RefSeq" id="WP_147717259.1">
    <property type="nucleotide sequence ID" value="NZ_SAYB01000002.1"/>
</dbReference>
<sequence length="111" mass="13286">MSINFDCIHSILKNHQNVEKPYQYFSRDNLTIYYEYHIYGNTITFTVKNISKNDDIECKKYCHIIEDSDFNTVLKENLNKLKNILENYNDCIIQNAIDGCKFEKEECFKTH</sequence>
<dbReference type="Proteomes" id="UP000322814">
    <property type="component" value="Unassembled WGS sequence"/>
</dbReference>
<reference evidence="3 4" key="1">
    <citation type="journal article" date="1992" name="Lakartidningen">
        <title>[Penicillin V and not amoxicillin is the first choice preparation in acute otitis].</title>
        <authorList>
            <person name="Kamme C."/>
            <person name="Lundgren K."/>
            <person name="Prellner K."/>
        </authorList>
    </citation>
    <scope>NUCLEOTIDE SEQUENCE [LARGE SCALE GENOMIC DNA]</scope>
    <source>
        <strain evidence="2 3">PC3939II</strain>
        <strain evidence="1 4">PC4580III</strain>
    </source>
</reference>
<evidence type="ECO:0000313" key="4">
    <source>
        <dbReference type="Proteomes" id="UP000322814"/>
    </source>
</evidence>
<evidence type="ECO:0000313" key="2">
    <source>
        <dbReference type="EMBL" id="TXJ52893.1"/>
    </source>
</evidence>
<organism evidence="1 4">
    <name type="scientific">Brachyspira aalborgi</name>
    <dbReference type="NCBI Taxonomy" id="29522"/>
    <lineage>
        <taxon>Bacteria</taxon>
        <taxon>Pseudomonadati</taxon>
        <taxon>Spirochaetota</taxon>
        <taxon>Spirochaetia</taxon>
        <taxon>Brachyspirales</taxon>
        <taxon>Brachyspiraceae</taxon>
        <taxon>Brachyspira</taxon>
    </lineage>
</organism>
<reference evidence="1" key="2">
    <citation type="submission" date="2019-01" db="EMBL/GenBank/DDBJ databases">
        <authorList>
            <person name="Thorell K."/>
        </authorList>
    </citation>
    <scope>NUCLEOTIDE SEQUENCE</scope>
    <source>
        <strain evidence="2">PC3939II</strain>
        <strain evidence="1">PC4580III</strain>
    </source>
</reference>
<dbReference type="EMBL" id="SAYB01000002">
    <property type="protein sequence ID" value="TXJ39219.1"/>
    <property type="molecule type" value="Genomic_DNA"/>
</dbReference>
<protein>
    <submittedName>
        <fullName evidence="1">Uncharacterized protein</fullName>
    </submittedName>
</protein>
<dbReference type="EMBL" id="SAYE01000003">
    <property type="protein sequence ID" value="TXJ52893.1"/>
    <property type="molecule type" value="Genomic_DNA"/>
</dbReference>
<comment type="caution">
    <text evidence="1">The sequence shown here is derived from an EMBL/GenBank/DDBJ whole genome shotgun (WGS) entry which is preliminary data.</text>
</comment>